<keyword evidence="3" id="KW-0560">Oxidoreductase</keyword>
<evidence type="ECO:0000313" key="5">
    <source>
        <dbReference type="EMBL" id="KAK1357747.1"/>
    </source>
</evidence>
<evidence type="ECO:0000256" key="2">
    <source>
        <dbReference type="ARBA" id="ARBA00023004"/>
    </source>
</evidence>
<dbReference type="SUPFAM" id="SSF51197">
    <property type="entry name" value="Clavaminate synthase-like"/>
    <property type="match status" value="1"/>
</dbReference>
<dbReference type="InterPro" id="IPR050231">
    <property type="entry name" value="Iron_ascorbate_oxido_reductase"/>
</dbReference>
<feature type="domain" description="Fe2OG dioxygenase" evidence="4">
    <location>
        <begin position="160"/>
        <end position="258"/>
    </location>
</feature>
<evidence type="ECO:0000313" key="6">
    <source>
        <dbReference type="Proteomes" id="UP001237642"/>
    </source>
</evidence>
<dbReference type="InterPro" id="IPR027443">
    <property type="entry name" value="IPNS-like_sf"/>
</dbReference>
<evidence type="ECO:0000259" key="4">
    <source>
        <dbReference type="PROSITE" id="PS51471"/>
    </source>
</evidence>
<comment type="caution">
    <text evidence="5">The sequence shown here is derived from an EMBL/GenBank/DDBJ whole genome shotgun (WGS) entry which is preliminary data.</text>
</comment>
<dbReference type="PROSITE" id="PS51471">
    <property type="entry name" value="FE2OG_OXY"/>
    <property type="match status" value="1"/>
</dbReference>
<accession>A0AAD8H138</accession>
<dbReference type="EMBL" id="JAUIZM010000011">
    <property type="protein sequence ID" value="KAK1357747.1"/>
    <property type="molecule type" value="Genomic_DNA"/>
</dbReference>
<name>A0AAD8H138_9APIA</name>
<reference evidence="5" key="1">
    <citation type="submission" date="2023-02" db="EMBL/GenBank/DDBJ databases">
        <title>Genome of toxic invasive species Heracleum sosnowskyi carries increased number of genes despite the absence of recent whole-genome duplications.</title>
        <authorList>
            <person name="Schelkunov M."/>
            <person name="Shtratnikova V."/>
            <person name="Makarenko M."/>
            <person name="Klepikova A."/>
            <person name="Omelchenko D."/>
            <person name="Novikova G."/>
            <person name="Obukhova E."/>
            <person name="Bogdanov V."/>
            <person name="Penin A."/>
            <person name="Logacheva M."/>
        </authorList>
    </citation>
    <scope>NUCLEOTIDE SEQUENCE</scope>
    <source>
        <strain evidence="5">Hsosn_3</strain>
        <tissue evidence="5">Leaf</tissue>
    </source>
</reference>
<keyword evidence="6" id="KW-1185">Reference proteome</keyword>
<organism evidence="5 6">
    <name type="scientific">Heracleum sosnowskyi</name>
    <dbReference type="NCBI Taxonomy" id="360622"/>
    <lineage>
        <taxon>Eukaryota</taxon>
        <taxon>Viridiplantae</taxon>
        <taxon>Streptophyta</taxon>
        <taxon>Embryophyta</taxon>
        <taxon>Tracheophyta</taxon>
        <taxon>Spermatophyta</taxon>
        <taxon>Magnoliopsida</taxon>
        <taxon>eudicotyledons</taxon>
        <taxon>Gunneridae</taxon>
        <taxon>Pentapetalae</taxon>
        <taxon>asterids</taxon>
        <taxon>campanulids</taxon>
        <taxon>Apiales</taxon>
        <taxon>Apiaceae</taxon>
        <taxon>Apioideae</taxon>
        <taxon>apioid superclade</taxon>
        <taxon>Tordylieae</taxon>
        <taxon>Tordyliinae</taxon>
        <taxon>Heracleum</taxon>
    </lineage>
</organism>
<dbReference type="Pfam" id="PF14226">
    <property type="entry name" value="DIOX_N"/>
    <property type="match status" value="1"/>
</dbReference>
<reference evidence="5" key="2">
    <citation type="submission" date="2023-05" db="EMBL/GenBank/DDBJ databases">
        <authorList>
            <person name="Schelkunov M.I."/>
        </authorList>
    </citation>
    <scope>NUCLEOTIDE SEQUENCE</scope>
    <source>
        <strain evidence="5">Hsosn_3</strain>
        <tissue evidence="5">Leaf</tissue>
    </source>
</reference>
<dbReference type="InterPro" id="IPR005123">
    <property type="entry name" value="Oxoglu/Fe-dep_dioxygenase_dom"/>
</dbReference>
<dbReference type="Proteomes" id="UP001237642">
    <property type="component" value="Unassembled WGS sequence"/>
</dbReference>
<evidence type="ECO:0000256" key="1">
    <source>
        <dbReference type="ARBA" id="ARBA00022723"/>
    </source>
</evidence>
<gene>
    <name evidence="5" type="ORF">POM88_051003</name>
</gene>
<dbReference type="PANTHER" id="PTHR47990">
    <property type="entry name" value="2-OXOGLUTARATE (2OG) AND FE(II)-DEPENDENT OXYGENASE SUPERFAMILY PROTEIN-RELATED"/>
    <property type="match status" value="1"/>
</dbReference>
<dbReference type="Pfam" id="PF03171">
    <property type="entry name" value="2OG-FeII_Oxy"/>
    <property type="match status" value="1"/>
</dbReference>
<keyword evidence="2 3" id="KW-0408">Iron</keyword>
<dbReference type="GO" id="GO:0046872">
    <property type="term" value="F:metal ion binding"/>
    <property type="evidence" value="ECO:0007669"/>
    <property type="project" value="UniProtKB-KW"/>
</dbReference>
<dbReference type="GO" id="GO:0016705">
    <property type="term" value="F:oxidoreductase activity, acting on paired donors, with incorporation or reduction of molecular oxygen"/>
    <property type="evidence" value="ECO:0007669"/>
    <property type="project" value="UniProtKB-ARBA"/>
</dbReference>
<sequence>MSNLDMIPTVDLSPFFTSGDNEGKKNAKNLIHQACSTYGFFQVVNHGVPIELMTRAREVSKTFFEFPDEEKLKSSPASGSPLPAGYNKQPEHLADKNEYLMMFPPKSTFNVLPTNPSEFKEVVEDLFSSFIKTAQLLEAIVAECLGLPINFLQKFNDDRNWDLMVALHYFQATDIENVGNSEHEDGNLITILLQDEVGGLEVRKDGEWIPVTPTEGTLIVNIGDIVQVLSNDKYKSATHRVVRTKGRDRYSYAFFYNLQPEKWVEPLPEFSTSIGESPKYKRFLYKDYQALRMRNKTHPPSRSEDVINITHYSIAN</sequence>
<proteinExistence type="inferred from homology"/>
<dbReference type="AlphaFoldDB" id="A0AAD8H138"/>
<keyword evidence="1 3" id="KW-0479">Metal-binding</keyword>
<evidence type="ECO:0000256" key="3">
    <source>
        <dbReference type="RuleBase" id="RU003682"/>
    </source>
</evidence>
<dbReference type="InterPro" id="IPR026992">
    <property type="entry name" value="DIOX_N"/>
</dbReference>
<dbReference type="Gene3D" id="2.60.120.330">
    <property type="entry name" value="B-lactam Antibiotic, Isopenicillin N Synthase, Chain"/>
    <property type="match status" value="1"/>
</dbReference>
<dbReference type="InterPro" id="IPR044861">
    <property type="entry name" value="IPNS-like_FE2OG_OXY"/>
</dbReference>
<comment type="similarity">
    <text evidence="3">Belongs to the iron/ascorbate-dependent oxidoreductase family.</text>
</comment>
<protein>
    <submittedName>
        <fullName evidence="5">Flavonol synthase/flavanone 3-hydroxylase-like</fullName>
    </submittedName>
</protein>